<keyword evidence="4" id="KW-1185">Reference proteome</keyword>
<feature type="region of interest" description="Disordered" evidence="1">
    <location>
        <begin position="1"/>
        <end position="22"/>
    </location>
</feature>
<comment type="caution">
    <text evidence="3">The sequence shown here is derived from an EMBL/GenBank/DDBJ whole genome shotgun (WGS) entry which is preliminary data.</text>
</comment>
<reference evidence="3 4" key="1">
    <citation type="journal article" date="2022" name="Nat. Plants">
        <title>Genomes of leafy and leafless Platanthera orchids illuminate the evolution of mycoheterotrophy.</title>
        <authorList>
            <person name="Li M.H."/>
            <person name="Liu K.W."/>
            <person name="Li Z."/>
            <person name="Lu H.C."/>
            <person name="Ye Q.L."/>
            <person name="Zhang D."/>
            <person name="Wang J.Y."/>
            <person name="Li Y.F."/>
            <person name="Zhong Z.M."/>
            <person name="Liu X."/>
            <person name="Yu X."/>
            <person name="Liu D.K."/>
            <person name="Tu X.D."/>
            <person name="Liu B."/>
            <person name="Hao Y."/>
            <person name="Liao X.Y."/>
            <person name="Jiang Y.T."/>
            <person name="Sun W.H."/>
            <person name="Chen J."/>
            <person name="Chen Y.Q."/>
            <person name="Ai Y."/>
            <person name="Zhai J.W."/>
            <person name="Wu S.S."/>
            <person name="Zhou Z."/>
            <person name="Hsiao Y.Y."/>
            <person name="Wu W.L."/>
            <person name="Chen Y.Y."/>
            <person name="Lin Y.F."/>
            <person name="Hsu J.L."/>
            <person name="Li C.Y."/>
            <person name="Wang Z.W."/>
            <person name="Zhao X."/>
            <person name="Zhong W.Y."/>
            <person name="Ma X.K."/>
            <person name="Ma L."/>
            <person name="Huang J."/>
            <person name="Chen G.Z."/>
            <person name="Huang M.Z."/>
            <person name="Huang L."/>
            <person name="Peng D.H."/>
            <person name="Luo Y.B."/>
            <person name="Zou S.Q."/>
            <person name="Chen S.P."/>
            <person name="Lan S."/>
            <person name="Tsai W.C."/>
            <person name="Van de Peer Y."/>
            <person name="Liu Z.J."/>
        </authorList>
    </citation>
    <scope>NUCLEOTIDE SEQUENCE [LARGE SCALE GENOMIC DNA]</scope>
    <source>
        <strain evidence="3">Lor287</strain>
    </source>
</reference>
<proteinExistence type="predicted"/>
<dbReference type="AlphaFoldDB" id="A0AAP0GEQ7"/>
<accession>A0AAP0GEQ7</accession>
<organism evidence="3 4">
    <name type="scientific">Platanthera zijinensis</name>
    <dbReference type="NCBI Taxonomy" id="2320716"/>
    <lineage>
        <taxon>Eukaryota</taxon>
        <taxon>Viridiplantae</taxon>
        <taxon>Streptophyta</taxon>
        <taxon>Embryophyta</taxon>
        <taxon>Tracheophyta</taxon>
        <taxon>Spermatophyta</taxon>
        <taxon>Magnoliopsida</taxon>
        <taxon>Liliopsida</taxon>
        <taxon>Asparagales</taxon>
        <taxon>Orchidaceae</taxon>
        <taxon>Orchidoideae</taxon>
        <taxon>Orchideae</taxon>
        <taxon>Orchidinae</taxon>
        <taxon>Platanthera</taxon>
    </lineage>
</organism>
<name>A0AAP0GEQ7_9ASPA</name>
<sequence>MFADNDGRKDADTSCDVPSSSTSKLESFRSEIVANLAHQVSVYGVAVGYCISASLLSIINDKWAITKFPYPGALTALQYLTSALGVLLCGCLKILDHDGLDLLTMWKFLPAAIIFYLSLFTNSELPSPCQRRHIYSFPIGCPHVRGGRRNTLLEAAVAVDPDLAFAGHDSCRQRYLCPHGLSV</sequence>
<dbReference type="EMBL" id="JBBWWQ010000002">
    <property type="protein sequence ID" value="KAK8954744.1"/>
    <property type="molecule type" value="Genomic_DNA"/>
</dbReference>
<evidence type="ECO:0000313" key="4">
    <source>
        <dbReference type="Proteomes" id="UP001418222"/>
    </source>
</evidence>
<dbReference type="Proteomes" id="UP001418222">
    <property type="component" value="Unassembled WGS sequence"/>
</dbReference>
<feature type="transmembrane region" description="Helical" evidence="2">
    <location>
        <begin position="40"/>
        <end position="60"/>
    </location>
</feature>
<gene>
    <name evidence="3" type="primary">GONST3</name>
    <name evidence="3" type="ORF">KSP39_PZI002277</name>
</gene>
<feature type="transmembrane region" description="Helical" evidence="2">
    <location>
        <begin position="107"/>
        <end position="125"/>
    </location>
</feature>
<keyword evidence="2" id="KW-1133">Transmembrane helix</keyword>
<keyword evidence="2" id="KW-0472">Membrane</keyword>
<evidence type="ECO:0000256" key="1">
    <source>
        <dbReference type="SAM" id="MobiDB-lite"/>
    </source>
</evidence>
<evidence type="ECO:0000256" key="2">
    <source>
        <dbReference type="SAM" id="Phobius"/>
    </source>
</evidence>
<feature type="compositionally biased region" description="Basic and acidic residues" evidence="1">
    <location>
        <begin position="1"/>
        <end position="12"/>
    </location>
</feature>
<feature type="transmembrane region" description="Helical" evidence="2">
    <location>
        <begin position="72"/>
        <end position="95"/>
    </location>
</feature>
<evidence type="ECO:0000313" key="3">
    <source>
        <dbReference type="EMBL" id="KAK8954744.1"/>
    </source>
</evidence>
<keyword evidence="2" id="KW-0812">Transmembrane</keyword>
<protein>
    <submittedName>
        <fullName evidence="3">GDP-mannose transporter GONST3</fullName>
    </submittedName>
</protein>